<dbReference type="PANTHER" id="PTHR42806:SF1">
    <property type="entry name" value="GLYCINE DEHYDROGENASE (DECARBOXYLATING)"/>
    <property type="match status" value="1"/>
</dbReference>
<evidence type="ECO:0000313" key="7">
    <source>
        <dbReference type="Proteomes" id="UP001329915"/>
    </source>
</evidence>
<dbReference type="SUPFAM" id="SSF53383">
    <property type="entry name" value="PLP-dependent transferases"/>
    <property type="match status" value="1"/>
</dbReference>
<dbReference type="InterPro" id="IPR020581">
    <property type="entry name" value="GDC_P"/>
</dbReference>
<keyword evidence="7" id="KW-1185">Reference proteome</keyword>
<comment type="similarity">
    <text evidence="4">Belongs to the GcvP family. N-terminal subunit subfamily.</text>
</comment>
<reference evidence="6 7" key="1">
    <citation type="submission" date="2023-04" db="EMBL/GenBank/DDBJ databases">
        <authorList>
            <person name="Hsu D."/>
        </authorList>
    </citation>
    <scope>NUCLEOTIDE SEQUENCE [LARGE SCALE GENOMIC DNA]</scope>
    <source>
        <strain evidence="6 7">MK1</strain>
    </source>
</reference>
<dbReference type="Proteomes" id="UP001329915">
    <property type="component" value="Chromosome"/>
</dbReference>
<organism evidence="6 7">
    <name type="scientific">Metallumcola ferriviriculae</name>
    <dbReference type="NCBI Taxonomy" id="3039180"/>
    <lineage>
        <taxon>Bacteria</taxon>
        <taxon>Bacillati</taxon>
        <taxon>Bacillota</taxon>
        <taxon>Clostridia</taxon>
        <taxon>Neomoorellales</taxon>
        <taxon>Desulfitibacteraceae</taxon>
        <taxon>Metallumcola</taxon>
    </lineage>
</organism>
<name>A0AAU0UN99_9FIRM</name>
<evidence type="ECO:0000313" key="6">
    <source>
        <dbReference type="EMBL" id="WRO22032.1"/>
    </source>
</evidence>
<dbReference type="PIRSF" id="PIRSF006815">
    <property type="entry name" value="GcvPA"/>
    <property type="match status" value="1"/>
</dbReference>
<dbReference type="GO" id="GO:0019464">
    <property type="term" value="P:glycine decarboxylation via glycine cleavage system"/>
    <property type="evidence" value="ECO:0007669"/>
    <property type="project" value="UniProtKB-UniRule"/>
</dbReference>
<gene>
    <name evidence="4 6" type="primary">gcvPA</name>
    <name evidence="6" type="ORF">MFMK1_001853</name>
</gene>
<dbReference type="KEGG" id="dbc:MFMK1_001853"/>
<dbReference type="EMBL" id="CP121694">
    <property type="protein sequence ID" value="WRO22032.1"/>
    <property type="molecule type" value="Genomic_DNA"/>
</dbReference>
<evidence type="ECO:0000256" key="1">
    <source>
        <dbReference type="ARBA" id="ARBA00003788"/>
    </source>
</evidence>
<dbReference type="NCBIfam" id="NF001696">
    <property type="entry name" value="PRK00451.1"/>
    <property type="match status" value="1"/>
</dbReference>
<evidence type="ECO:0000256" key="3">
    <source>
        <dbReference type="ARBA" id="ARBA00049026"/>
    </source>
</evidence>
<evidence type="ECO:0000259" key="5">
    <source>
        <dbReference type="Pfam" id="PF02347"/>
    </source>
</evidence>
<feature type="domain" description="Glycine cleavage system P-protein N-terminal" evidence="5">
    <location>
        <begin position="2"/>
        <end position="439"/>
    </location>
</feature>
<dbReference type="GO" id="GO:0009116">
    <property type="term" value="P:nucleoside metabolic process"/>
    <property type="evidence" value="ECO:0007669"/>
    <property type="project" value="InterPro"/>
</dbReference>
<evidence type="ECO:0000256" key="4">
    <source>
        <dbReference type="HAMAP-Rule" id="MF_00712"/>
    </source>
</evidence>
<comment type="function">
    <text evidence="1 4">The glycine cleavage system catalyzes the degradation of glycine. The P protein binds the alpha-amino group of glycine through its pyridoxal phosphate cofactor; CO(2) is released and the remaining methylamine moiety is then transferred to the lipoamide cofactor of the H protein.</text>
</comment>
<dbReference type="RefSeq" id="WP_366921454.1">
    <property type="nucleotide sequence ID" value="NZ_CP121694.1"/>
</dbReference>
<dbReference type="InterPro" id="IPR049315">
    <property type="entry name" value="GDC-P_N"/>
</dbReference>
<sequence>MHFLPHTDADRSEMFAALGIEDWDGLFQDIPAALRIKGKLNLPGPMWEGELKAHLVSLAEMNQTIEQYTSFLGGGTYRHAIPSVVPALLQRSEFYTAYTPYQPEISQGTLQAIFEFQTMICQLTGLDAANASMYDGATALAEAVIMSLQVNRAKRILVSGALHPEYRQVLDTYLQGLGVKVEEVPLFDGRTQPEKLQEMLDDDVAAVVVQNPNFFGTVESGGEIGKIVKNSKALLIVAVTDPSSLALLSAPGDYGADIVVGEGQAFGNPLNFGGPLLGFFAVGNKFIRRMPGRIVGQTEDESGKRGFVLTLQAREQHIRREKASSNICTNEASCALAATIYLSYMGKHGMAGLARLLYQRAHYFQTKITQINGVEAAFNSPYYREFVVKVPDLEDVLDRLAHQGVLAGINLEKFHSPLKDHLLVCVDELTTPEQLDQAISRWEGLA</sequence>
<dbReference type="InterPro" id="IPR015422">
    <property type="entry name" value="PyrdxlP-dep_Trfase_small"/>
</dbReference>
<comment type="subunit">
    <text evidence="4">The glycine cleavage system is composed of four proteins: P, T, L and H. In this organism, the P 'protein' is a heterodimer of two subunits.</text>
</comment>
<protein>
    <recommendedName>
        <fullName evidence="4">Probable glycine dehydrogenase (decarboxylating) subunit 1</fullName>
        <ecNumber evidence="4">1.4.4.2</ecNumber>
    </recommendedName>
    <alternativeName>
        <fullName evidence="4">Glycine cleavage system P-protein subunit 1</fullName>
    </alternativeName>
    <alternativeName>
        <fullName evidence="4">Glycine decarboxylase subunit 1</fullName>
    </alternativeName>
    <alternativeName>
        <fullName evidence="4">Glycine dehydrogenase (aminomethyl-transferring) subunit 1</fullName>
    </alternativeName>
</protein>
<dbReference type="EC" id="1.4.4.2" evidence="4"/>
<dbReference type="Pfam" id="PF02347">
    <property type="entry name" value="GDC-P"/>
    <property type="match status" value="1"/>
</dbReference>
<dbReference type="AlphaFoldDB" id="A0AAU0UN99"/>
<dbReference type="InterPro" id="IPR023010">
    <property type="entry name" value="GcvPA"/>
</dbReference>
<dbReference type="HAMAP" id="MF_00712">
    <property type="entry name" value="GcvPA"/>
    <property type="match status" value="1"/>
</dbReference>
<keyword evidence="2 4" id="KW-0560">Oxidoreductase</keyword>
<accession>A0AAU0UN99</accession>
<proteinExistence type="inferred from homology"/>
<dbReference type="PANTHER" id="PTHR42806">
    <property type="entry name" value="GLYCINE CLEAVAGE SYSTEM P-PROTEIN"/>
    <property type="match status" value="1"/>
</dbReference>
<dbReference type="InterPro" id="IPR015424">
    <property type="entry name" value="PyrdxlP-dep_Trfase"/>
</dbReference>
<dbReference type="Gene3D" id="3.90.1150.10">
    <property type="entry name" value="Aspartate Aminotransferase, domain 1"/>
    <property type="match status" value="1"/>
</dbReference>
<dbReference type="Gene3D" id="3.40.640.10">
    <property type="entry name" value="Type I PLP-dependent aspartate aminotransferase-like (Major domain)"/>
    <property type="match status" value="1"/>
</dbReference>
<evidence type="ECO:0000256" key="2">
    <source>
        <dbReference type="ARBA" id="ARBA00023002"/>
    </source>
</evidence>
<comment type="catalytic activity">
    <reaction evidence="3 4">
        <text>N(6)-[(R)-lipoyl]-L-lysyl-[glycine-cleavage complex H protein] + glycine + H(+) = N(6)-[(R)-S(8)-aminomethyldihydrolipoyl]-L-lysyl-[glycine-cleavage complex H protein] + CO2</text>
        <dbReference type="Rhea" id="RHEA:24304"/>
        <dbReference type="Rhea" id="RHEA-COMP:10494"/>
        <dbReference type="Rhea" id="RHEA-COMP:10495"/>
        <dbReference type="ChEBI" id="CHEBI:15378"/>
        <dbReference type="ChEBI" id="CHEBI:16526"/>
        <dbReference type="ChEBI" id="CHEBI:57305"/>
        <dbReference type="ChEBI" id="CHEBI:83099"/>
        <dbReference type="ChEBI" id="CHEBI:83143"/>
        <dbReference type="EC" id="1.4.4.2"/>
    </reaction>
</comment>
<dbReference type="InterPro" id="IPR015421">
    <property type="entry name" value="PyrdxlP-dep_Trfase_major"/>
</dbReference>
<dbReference type="GO" id="GO:0004375">
    <property type="term" value="F:glycine dehydrogenase (decarboxylating) activity"/>
    <property type="evidence" value="ECO:0007669"/>
    <property type="project" value="UniProtKB-EC"/>
</dbReference>
<dbReference type="CDD" id="cd00613">
    <property type="entry name" value="GDC-P"/>
    <property type="match status" value="1"/>
</dbReference>